<sequence length="80" mass="8691">MKATRFLDSLARTPMCQARKKEGGWSAQRRKAIIFLLFLQTLFLQLAALAIRPPAAGSGSSPSISHPASTRNATHRVAQS</sequence>
<reference evidence="3" key="1">
    <citation type="submission" date="2013-06" db="EMBL/GenBank/DDBJ databases">
        <authorList>
            <person name="Zhao Q."/>
        </authorList>
    </citation>
    <scope>NUCLEOTIDE SEQUENCE</scope>
    <source>
        <strain evidence="3">cv. W1943</strain>
    </source>
</reference>
<dbReference type="AlphaFoldDB" id="A0A0E0QRM3"/>
<evidence type="ECO:0000256" key="1">
    <source>
        <dbReference type="SAM" id="MobiDB-lite"/>
    </source>
</evidence>
<reference evidence="2" key="2">
    <citation type="submission" date="2015-06" db="UniProtKB">
        <authorList>
            <consortium name="EnsemblPlants"/>
        </authorList>
    </citation>
    <scope>IDENTIFICATION</scope>
</reference>
<dbReference type="HOGENOM" id="CLU_2594038_0_0_1"/>
<organism evidence="2 3">
    <name type="scientific">Oryza rufipogon</name>
    <name type="common">Brownbeard rice</name>
    <name type="synonym">Asian wild rice</name>
    <dbReference type="NCBI Taxonomy" id="4529"/>
    <lineage>
        <taxon>Eukaryota</taxon>
        <taxon>Viridiplantae</taxon>
        <taxon>Streptophyta</taxon>
        <taxon>Embryophyta</taxon>
        <taxon>Tracheophyta</taxon>
        <taxon>Spermatophyta</taxon>
        <taxon>Magnoliopsida</taxon>
        <taxon>Liliopsida</taxon>
        <taxon>Poales</taxon>
        <taxon>Poaceae</taxon>
        <taxon>BOP clade</taxon>
        <taxon>Oryzoideae</taxon>
        <taxon>Oryzeae</taxon>
        <taxon>Oryzinae</taxon>
        <taxon>Oryza</taxon>
    </lineage>
</organism>
<dbReference type="Gramene" id="ORUFI09G11640.1">
    <property type="protein sequence ID" value="ORUFI09G11640.1"/>
    <property type="gene ID" value="ORUFI09G11640"/>
</dbReference>
<keyword evidence="3" id="KW-1185">Reference proteome</keyword>
<evidence type="ECO:0000313" key="3">
    <source>
        <dbReference type="Proteomes" id="UP000008022"/>
    </source>
</evidence>
<name>A0A0E0QRM3_ORYRU</name>
<accession>A0A0E0QRM3</accession>
<feature type="compositionally biased region" description="Low complexity" evidence="1">
    <location>
        <begin position="54"/>
        <end position="69"/>
    </location>
</feature>
<protein>
    <submittedName>
        <fullName evidence="2">Uncharacterized protein</fullName>
    </submittedName>
</protein>
<feature type="region of interest" description="Disordered" evidence="1">
    <location>
        <begin position="54"/>
        <end position="80"/>
    </location>
</feature>
<dbReference type="EnsemblPlants" id="ORUFI09G11640.1">
    <property type="protein sequence ID" value="ORUFI09G11640.1"/>
    <property type="gene ID" value="ORUFI09G11640"/>
</dbReference>
<proteinExistence type="predicted"/>
<dbReference type="Proteomes" id="UP000008022">
    <property type="component" value="Unassembled WGS sequence"/>
</dbReference>
<evidence type="ECO:0000313" key="2">
    <source>
        <dbReference type="EnsemblPlants" id="ORUFI09G11640.1"/>
    </source>
</evidence>